<organism evidence="1 2">
    <name type="scientific">Vitis vinifera</name>
    <name type="common">Grape</name>
    <dbReference type="NCBI Taxonomy" id="29760"/>
    <lineage>
        <taxon>Eukaryota</taxon>
        <taxon>Viridiplantae</taxon>
        <taxon>Streptophyta</taxon>
        <taxon>Embryophyta</taxon>
        <taxon>Tracheophyta</taxon>
        <taxon>Spermatophyta</taxon>
        <taxon>Magnoliopsida</taxon>
        <taxon>eudicotyledons</taxon>
        <taxon>Gunneridae</taxon>
        <taxon>Pentapetalae</taxon>
        <taxon>rosids</taxon>
        <taxon>Vitales</taxon>
        <taxon>Vitaceae</taxon>
        <taxon>Viteae</taxon>
        <taxon>Vitis</taxon>
    </lineage>
</organism>
<dbReference type="HOGENOM" id="CLU_2872208_0_0_1"/>
<dbReference type="PaxDb" id="29760-VIT_18s0089g00070.t01"/>
<protein>
    <submittedName>
        <fullName evidence="1">Uncharacterized protein</fullName>
    </submittedName>
</protein>
<name>D7SN21_VITVI</name>
<keyword evidence="2" id="KW-1185">Reference proteome</keyword>
<accession>D7SN21</accession>
<evidence type="ECO:0000313" key="1">
    <source>
        <dbReference type="EMBL" id="CBI17050.3"/>
    </source>
</evidence>
<evidence type="ECO:0000313" key="2">
    <source>
        <dbReference type="Proteomes" id="UP000009183"/>
    </source>
</evidence>
<gene>
    <name evidence="1" type="ordered locus">VIT_18s0089g00070</name>
</gene>
<sequence>MKRTICTTGWSFFANLLNGYAGEDTKHLSQVFCELRSFIIWLSDLKGLKILSNDLVFLLFFFPS</sequence>
<reference evidence="2" key="1">
    <citation type="journal article" date="2007" name="Nature">
        <title>The grapevine genome sequence suggests ancestral hexaploidization in major angiosperm phyla.</title>
        <authorList>
            <consortium name="The French-Italian Public Consortium for Grapevine Genome Characterization."/>
            <person name="Jaillon O."/>
            <person name="Aury J.-M."/>
            <person name="Noel B."/>
            <person name="Policriti A."/>
            <person name="Clepet C."/>
            <person name="Casagrande A."/>
            <person name="Choisne N."/>
            <person name="Aubourg S."/>
            <person name="Vitulo N."/>
            <person name="Jubin C."/>
            <person name="Vezzi A."/>
            <person name="Legeai F."/>
            <person name="Hugueney P."/>
            <person name="Dasilva C."/>
            <person name="Horner D."/>
            <person name="Mica E."/>
            <person name="Jublot D."/>
            <person name="Poulain J."/>
            <person name="Bruyere C."/>
            <person name="Billault A."/>
            <person name="Segurens B."/>
            <person name="Gouyvenoux M."/>
            <person name="Ugarte E."/>
            <person name="Cattonaro F."/>
            <person name="Anthouard V."/>
            <person name="Vico V."/>
            <person name="Del Fabbro C."/>
            <person name="Alaux M."/>
            <person name="Di Gaspero G."/>
            <person name="Dumas V."/>
            <person name="Felice N."/>
            <person name="Paillard S."/>
            <person name="Juman I."/>
            <person name="Moroldo M."/>
            <person name="Scalabrin S."/>
            <person name="Canaguier A."/>
            <person name="Le Clainche I."/>
            <person name="Malacrida G."/>
            <person name="Durand E."/>
            <person name="Pesole G."/>
            <person name="Laucou V."/>
            <person name="Chatelet P."/>
            <person name="Merdinoglu D."/>
            <person name="Delledonne M."/>
            <person name="Pezzotti M."/>
            <person name="Lecharny A."/>
            <person name="Scarpelli C."/>
            <person name="Artiguenave F."/>
            <person name="Pe M.E."/>
            <person name="Valle G."/>
            <person name="Morgante M."/>
            <person name="Caboche M."/>
            <person name="Adam-Blondon A.-F."/>
            <person name="Weissenbach J."/>
            <person name="Quetier F."/>
            <person name="Wincker P."/>
        </authorList>
    </citation>
    <scope>NUCLEOTIDE SEQUENCE [LARGE SCALE GENOMIC DNA]</scope>
    <source>
        <strain evidence="2">cv. Pinot noir / PN40024</strain>
    </source>
</reference>
<dbReference type="InParanoid" id="D7SN21"/>
<dbReference type="AlphaFoldDB" id="D7SN21"/>
<dbReference type="EMBL" id="FN594956">
    <property type="protein sequence ID" value="CBI17050.3"/>
    <property type="molecule type" value="Genomic_DNA"/>
</dbReference>
<proteinExistence type="predicted"/>
<dbReference type="Proteomes" id="UP000009183">
    <property type="component" value="Chromosome 18"/>
</dbReference>